<feature type="compositionally biased region" description="Pro residues" evidence="1">
    <location>
        <begin position="959"/>
        <end position="975"/>
    </location>
</feature>
<feature type="compositionally biased region" description="Low complexity" evidence="1">
    <location>
        <begin position="848"/>
        <end position="859"/>
    </location>
</feature>
<evidence type="ECO:0000256" key="1">
    <source>
        <dbReference type="SAM" id="MobiDB-lite"/>
    </source>
</evidence>
<keyword evidence="3" id="KW-1185">Reference proteome</keyword>
<protein>
    <submittedName>
        <fullName evidence="2">Uncharacterized protein</fullName>
    </submittedName>
</protein>
<feature type="region of interest" description="Disordered" evidence="1">
    <location>
        <begin position="924"/>
        <end position="1002"/>
    </location>
</feature>
<feature type="compositionally biased region" description="Low complexity" evidence="1">
    <location>
        <begin position="813"/>
        <end position="824"/>
    </location>
</feature>
<feature type="compositionally biased region" description="Acidic residues" evidence="1">
    <location>
        <begin position="253"/>
        <end position="262"/>
    </location>
</feature>
<dbReference type="Proteomes" id="UP000237144">
    <property type="component" value="Unassembled WGS sequence"/>
</dbReference>
<reference evidence="2 3" key="1">
    <citation type="journal article" date="2018" name="Front. Microbiol.">
        <title>Prospects for Fungal Bioremediation of Acidic Radioactive Waste Sites: Characterization and Genome Sequence of Rhodotorula taiwanensis MD1149.</title>
        <authorList>
            <person name="Tkavc R."/>
            <person name="Matrosova V.Y."/>
            <person name="Grichenko O.E."/>
            <person name="Gostincar C."/>
            <person name="Volpe R.P."/>
            <person name="Klimenkova P."/>
            <person name="Gaidamakova E.K."/>
            <person name="Zhou C.E."/>
            <person name="Stewart B.J."/>
            <person name="Lyman M.G."/>
            <person name="Malfatti S.A."/>
            <person name="Rubinfeld B."/>
            <person name="Courtot M."/>
            <person name="Singh J."/>
            <person name="Dalgard C.L."/>
            <person name="Hamilton T."/>
            <person name="Frey K.G."/>
            <person name="Gunde-Cimerman N."/>
            <person name="Dugan L."/>
            <person name="Daly M.J."/>
        </authorList>
    </citation>
    <scope>NUCLEOTIDE SEQUENCE [LARGE SCALE GENOMIC DNA]</scope>
    <source>
        <strain evidence="2 3">MD1149</strain>
    </source>
</reference>
<comment type="caution">
    <text evidence="2">The sequence shown here is derived from an EMBL/GenBank/DDBJ whole genome shotgun (WGS) entry which is preliminary data.</text>
</comment>
<feature type="compositionally biased region" description="Basic and acidic residues" evidence="1">
    <location>
        <begin position="237"/>
        <end position="249"/>
    </location>
</feature>
<accession>A0A2S5B9U1</accession>
<feature type="compositionally biased region" description="Low complexity" evidence="1">
    <location>
        <begin position="165"/>
        <end position="179"/>
    </location>
</feature>
<feature type="compositionally biased region" description="Pro residues" evidence="1">
    <location>
        <begin position="772"/>
        <end position="793"/>
    </location>
</feature>
<evidence type="ECO:0000313" key="3">
    <source>
        <dbReference type="Proteomes" id="UP000237144"/>
    </source>
</evidence>
<dbReference type="OrthoDB" id="2529874at2759"/>
<feature type="region of interest" description="Disordered" evidence="1">
    <location>
        <begin position="1"/>
        <end position="275"/>
    </location>
</feature>
<name>A0A2S5B9U1_9BASI</name>
<feature type="compositionally biased region" description="Basic and acidic residues" evidence="1">
    <location>
        <begin position="155"/>
        <end position="164"/>
    </location>
</feature>
<feature type="region of interest" description="Disordered" evidence="1">
    <location>
        <begin position="1277"/>
        <end position="1298"/>
    </location>
</feature>
<dbReference type="EMBL" id="PJQD01000036">
    <property type="protein sequence ID" value="POY73538.1"/>
    <property type="molecule type" value="Genomic_DNA"/>
</dbReference>
<feature type="region of interest" description="Disordered" evidence="1">
    <location>
        <begin position="1214"/>
        <end position="1251"/>
    </location>
</feature>
<proteinExistence type="predicted"/>
<feature type="compositionally biased region" description="Basic and acidic residues" evidence="1">
    <location>
        <begin position="82"/>
        <end position="92"/>
    </location>
</feature>
<feature type="region of interest" description="Disordered" evidence="1">
    <location>
        <begin position="570"/>
        <end position="593"/>
    </location>
</feature>
<feature type="compositionally biased region" description="Low complexity" evidence="1">
    <location>
        <begin position="924"/>
        <end position="934"/>
    </location>
</feature>
<feature type="compositionally biased region" description="Low complexity" evidence="1">
    <location>
        <begin position="28"/>
        <end position="42"/>
    </location>
</feature>
<gene>
    <name evidence="2" type="ORF">BMF94_3476</name>
</gene>
<organism evidence="2 3">
    <name type="scientific">Rhodotorula taiwanensis</name>
    <dbReference type="NCBI Taxonomy" id="741276"/>
    <lineage>
        <taxon>Eukaryota</taxon>
        <taxon>Fungi</taxon>
        <taxon>Dikarya</taxon>
        <taxon>Basidiomycota</taxon>
        <taxon>Pucciniomycotina</taxon>
        <taxon>Microbotryomycetes</taxon>
        <taxon>Sporidiobolales</taxon>
        <taxon>Sporidiobolaceae</taxon>
        <taxon>Rhodotorula</taxon>
    </lineage>
</organism>
<evidence type="ECO:0000313" key="2">
    <source>
        <dbReference type="EMBL" id="POY73538.1"/>
    </source>
</evidence>
<sequence length="1324" mass="134966">MKAGAFGRQRERGPVQPGGRVLPGMFAGAGTAAGSVGTATSSSPPPLRAGTRSPPAAKADAVLSRFGSGGGQGSGRFSNTSRLDRPVERVAEAAETTTTSRPVGDSISRARRLGLNRAARTPSPEPDPPQSPMSSDVEDEENEPAAHAFMRSPQRRHDGEDDGSRPATRAASSRPAEAATDPEPQGPPTEPSEEANRAPPRPLPGLLSSLWNRASELVGGAAPASTRENEAGEEDATERQREVDDHAQKDTSAGEEEEEGDEMPPTARTKNATRPILVPALVAPALTGTRASSATRTVSAPVVPAGPPPEPITYHRPPALHQRSMSPEIQRFRSQPSPYDWLDSRDESPIIPYMFLPTAAQADAMAARMRSKAAAAQATQPSQHWPAAAPHMQPYPPVMAAPHLSSSTNYPPTGTTTPHHLAISAAGGAATLIIGSQAPFAPQQPSAGLRVAGASAIGPEGATPIIPPLVQPASLPVALPAIRSQPPPSSVIAPVAAPAIALPAAADPAPGVAAFQNSVAVPTSFVPPTMPQGMSPTAPLGVSSEPLPRYSESELPSHVAPYVDEWAPATLPAGAPPDRATQTSSGPPALAPAPALVNLRAGNGDDSLPVHPSPAEITPPVPAPRPAPLGQAAYALAPMSLAQSGAPQAVGPAAIAPPLATTAAAVQPNPLPMTSAPPPLVAPAVLSYGSAPQIAPSLSATTAPVGGGVNSGLPDFGPLDVLKVAVRNAVLCDDVPKAAGHSASLPQQGSFSRAGPTGGIQAMGIQGEGDLPPMPRLRPIPVTPPPPAPPAQIAPPSLISPTSKSCLTAGCKPPTSRSATSFASRSEDASSRAGIHNGSTSTALGRITHTSSTSPSPDHTLGRVSSIEHARIGASEGSFAPTTSAVSQTTTAQVAQPGAYHTLPVDDWTSAAISPAVNSSNATSSVAAPAQLSPSPAPTSEIRRPTPAPVSPPSQSTLLPPPPVPARPASIPPLPRETSPDSRLAGLDAVDGSPARQSNEATVGQALALPDAEDAEDGRPDTTPIQPKLELETLDLDFGDFGTSFSLTTPTVVAAAGAHKALNGVMLAAETAPHRNDGRGNVLTSSEHHALDALDRAFDETASFVADFAHATLERARIDPNHTERTERWLEQTGVRAQPMSGLTFVLSSYRPMTAPPASVAPGLLQLTLSVEPAVPAVHRQSAPDSAAFSAPSSPNSAPALRMPIVNTCTYLPSASSGPSSPLETAISARSAEETTLARGRPVAPNSEARERDRLAAVVSSGQVNMAASPQVRAETDLAGAQARGATANSGSAGARLPPALDFEPLVGDKGETASEVAAMFGNW</sequence>
<feature type="region of interest" description="Disordered" evidence="1">
    <location>
        <begin position="739"/>
        <end position="862"/>
    </location>
</feature>